<evidence type="ECO:0000256" key="9">
    <source>
        <dbReference type="ARBA" id="ARBA00022840"/>
    </source>
</evidence>
<evidence type="ECO:0000256" key="2">
    <source>
        <dbReference type="ARBA" id="ARBA00006495"/>
    </source>
</evidence>
<dbReference type="InterPro" id="IPR014721">
    <property type="entry name" value="Ribsml_uS5_D2-typ_fold_subgr"/>
</dbReference>
<dbReference type="PROSITE" id="PS51147">
    <property type="entry name" value="PFTA"/>
    <property type="match status" value="3"/>
</dbReference>
<keyword evidence="8" id="KW-0418">Kinase</keyword>
<keyword evidence="11" id="KW-0443">Lipid metabolism</keyword>
<accession>A0A5N6KRC6</accession>
<evidence type="ECO:0000256" key="10">
    <source>
        <dbReference type="ARBA" id="ARBA00022842"/>
    </source>
</evidence>
<comment type="similarity">
    <text evidence="2">Belongs to the GHMP kinase family. Mevalonate kinase subfamily.</text>
</comment>
<feature type="domain" description="GHMP kinase C-terminal" evidence="14">
    <location>
        <begin position="305"/>
        <end position="364"/>
    </location>
</feature>
<dbReference type="NCBIfam" id="TIGR00549">
    <property type="entry name" value="mevalon_kin"/>
    <property type="match status" value="1"/>
</dbReference>
<organism evidence="15 16">
    <name type="scientific">Carpinus fangiana</name>
    <dbReference type="NCBI Taxonomy" id="176857"/>
    <lineage>
        <taxon>Eukaryota</taxon>
        <taxon>Viridiplantae</taxon>
        <taxon>Streptophyta</taxon>
        <taxon>Embryophyta</taxon>
        <taxon>Tracheophyta</taxon>
        <taxon>Spermatophyta</taxon>
        <taxon>Magnoliopsida</taxon>
        <taxon>eudicotyledons</taxon>
        <taxon>Gunneridae</taxon>
        <taxon>Pentapetalae</taxon>
        <taxon>rosids</taxon>
        <taxon>fabids</taxon>
        <taxon>Fagales</taxon>
        <taxon>Betulaceae</taxon>
        <taxon>Carpinus</taxon>
    </lineage>
</organism>
<dbReference type="EMBL" id="VIBQ01000009">
    <property type="protein sequence ID" value="KAB8337077.1"/>
    <property type="molecule type" value="Genomic_DNA"/>
</dbReference>
<dbReference type="Pfam" id="PF01239">
    <property type="entry name" value="PPTA"/>
    <property type="match status" value="4"/>
</dbReference>
<dbReference type="EC" id="2.7.1.36" evidence="3"/>
<dbReference type="InterPro" id="IPR036554">
    <property type="entry name" value="GHMP_kinase_C_sf"/>
</dbReference>
<proteinExistence type="inferred from homology"/>
<keyword evidence="4" id="KW-0963">Cytoplasm</keyword>
<keyword evidence="16" id="KW-1185">Reference proteome</keyword>
<dbReference type="InterPro" id="IPR002088">
    <property type="entry name" value="Prenyl_trans_a"/>
</dbReference>
<dbReference type="SUPFAM" id="SSF48439">
    <property type="entry name" value="Protein prenylyltransferase"/>
    <property type="match status" value="1"/>
</dbReference>
<evidence type="ECO:0000256" key="7">
    <source>
        <dbReference type="ARBA" id="ARBA00022741"/>
    </source>
</evidence>
<sequence length="816" mass="90929">MAAIQYPFLVSSPGKVIVFGEHAVVHGKAALAAAISLRSYLLVELKPEDDSSVTLEFPDIRLSRTWSIKLLPWKEFKRPSSVNGKPEAVLQLDQDNVRLLKPLLSDISPDAPEEQRRVHQSAAFAFLYIYLSHAHAEFASCTYTMRSTIPIASGLGSSASISVCISAALLLQAGIIRFPTLFQPGDDGNDSLNTVNDWAFVGELCIHGTPSGVDNTVATHGRAVLFKRTQPGKPPLVTPLHTFPQLPLLITDSRQARSTAVEVKKVALLRETQPAVADLLLDAIDKVTEAAHQLMTAPDFDPTDERSIASLGELVRANHGMLVALGVSHPRLERIKQLVDEAGLGWTKLTGAGGGGCVITLLANHINGDGLAQLMESLAGEGFLQYSTLLGARGLGVEPQAKKRQVDGNTGIDSHFVECYPYCVRASFSCLTSAPPHLTSAMETVPAPLPHQTTMAPNLKELSADEEEAEWQDVTPLPKPDVPYSEDPAWSDVVPLAQDDGGPNALATIAYTDEYREATSYLRALMAENELSERGLLLTEHIIHLNPAHYTVWLYRSKTLESLGTPVPDEIQWLNLIALEHIKNYQIWHHRQTLLTRLQASGNEAILKAVLKNEPPFLEEMLDKDTKNYHVWSYRQWLVKEFDMWDDYGELEAAEHWLEEDWYNASAWNHRWFLTMGRETLPDSERKASDEVWEREYNFAQSAIADFHPSNEVPWNYLKALLKLRNKPLATLKPFAEFFIDMNRGVEGVRSRPALRVLAEIYAEDDADQESKGIAVTLYKMLETQFDPVRAKYWRWRQTQLGVTTTLKPEAAKASV</sequence>
<dbReference type="Pfam" id="PF00288">
    <property type="entry name" value="GHMP_kinases_N"/>
    <property type="match status" value="1"/>
</dbReference>
<dbReference type="Gene3D" id="1.25.40.120">
    <property type="entry name" value="Protein prenylyltransferase"/>
    <property type="match status" value="1"/>
</dbReference>
<dbReference type="SUPFAM" id="SSF54211">
    <property type="entry name" value="Ribosomal protein S5 domain 2-like"/>
    <property type="match status" value="1"/>
</dbReference>
<keyword evidence="6" id="KW-0808">Transferase</keyword>
<comment type="subcellular location">
    <subcellularLocation>
        <location evidence="1">Cytoplasm</location>
    </subcellularLocation>
</comment>
<dbReference type="Gene3D" id="3.30.230.10">
    <property type="match status" value="1"/>
</dbReference>
<evidence type="ECO:0000313" key="16">
    <source>
        <dbReference type="Proteomes" id="UP000327013"/>
    </source>
</evidence>
<keyword evidence="9" id="KW-0067">ATP-binding</keyword>
<dbReference type="UniPathway" id="UPA00057">
    <property type="reaction ID" value="UER00098"/>
</dbReference>
<dbReference type="PANTHER" id="PTHR43290">
    <property type="entry name" value="MEVALONATE KINASE"/>
    <property type="match status" value="1"/>
</dbReference>
<dbReference type="InterPro" id="IPR006203">
    <property type="entry name" value="GHMP_knse_ATP-bd_CS"/>
</dbReference>
<dbReference type="AlphaFoldDB" id="A0A5N6KRC6"/>
<dbReference type="SUPFAM" id="SSF55060">
    <property type="entry name" value="GHMP Kinase, C-terminal domain"/>
    <property type="match status" value="1"/>
</dbReference>
<evidence type="ECO:0000256" key="3">
    <source>
        <dbReference type="ARBA" id="ARBA00012103"/>
    </source>
</evidence>
<dbReference type="PANTHER" id="PTHR43290:SF2">
    <property type="entry name" value="MEVALONATE KINASE"/>
    <property type="match status" value="1"/>
</dbReference>
<dbReference type="GO" id="GO:0008318">
    <property type="term" value="F:protein prenyltransferase activity"/>
    <property type="evidence" value="ECO:0007669"/>
    <property type="project" value="InterPro"/>
</dbReference>
<dbReference type="GO" id="GO:0006696">
    <property type="term" value="P:ergosterol biosynthetic process"/>
    <property type="evidence" value="ECO:0007669"/>
    <property type="project" value="TreeGrafter"/>
</dbReference>
<evidence type="ECO:0000256" key="8">
    <source>
        <dbReference type="ARBA" id="ARBA00022777"/>
    </source>
</evidence>
<evidence type="ECO:0000259" key="13">
    <source>
        <dbReference type="Pfam" id="PF00288"/>
    </source>
</evidence>
<dbReference type="GO" id="GO:0019287">
    <property type="term" value="P:isopentenyl diphosphate biosynthetic process, mevalonate pathway"/>
    <property type="evidence" value="ECO:0007669"/>
    <property type="project" value="UniProtKB-UniPathway"/>
</dbReference>
<dbReference type="InterPro" id="IPR006204">
    <property type="entry name" value="GHMP_kinase_N_dom"/>
</dbReference>
<comment type="caution">
    <text evidence="15">The sequence shown here is derived from an EMBL/GenBank/DDBJ whole genome shotgun (WGS) entry which is preliminary data.</text>
</comment>
<dbReference type="OrthoDB" id="272289at2759"/>
<dbReference type="InterPro" id="IPR006205">
    <property type="entry name" value="Mev_gal_kin"/>
</dbReference>
<keyword evidence="5" id="KW-0444">Lipid biosynthesis</keyword>
<dbReference type="Proteomes" id="UP000327013">
    <property type="component" value="Unassembled WGS sequence"/>
</dbReference>
<protein>
    <recommendedName>
        <fullName evidence="3">mevalonate kinase</fullName>
        <ecNumber evidence="3">2.7.1.36</ecNumber>
    </recommendedName>
</protein>
<name>A0A5N6KRC6_9ROSI</name>
<dbReference type="InterPro" id="IPR020568">
    <property type="entry name" value="Ribosomal_Su5_D2-typ_SF"/>
</dbReference>
<feature type="domain" description="GHMP kinase N-terminal" evidence="13">
    <location>
        <begin position="136"/>
        <end position="219"/>
    </location>
</feature>
<dbReference type="Pfam" id="PF08544">
    <property type="entry name" value="GHMP_kinases_C"/>
    <property type="match status" value="1"/>
</dbReference>
<evidence type="ECO:0000256" key="1">
    <source>
        <dbReference type="ARBA" id="ARBA00004496"/>
    </source>
</evidence>
<evidence type="ECO:0000256" key="6">
    <source>
        <dbReference type="ARBA" id="ARBA00022679"/>
    </source>
</evidence>
<dbReference type="PROSITE" id="PS00627">
    <property type="entry name" value="GHMP_KINASES_ATP"/>
    <property type="match status" value="1"/>
</dbReference>
<evidence type="ECO:0000256" key="4">
    <source>
        <dbReference type="ARBA" id="ARBA00022490"/>
    </source>
</evidence>
<dbReference type="Gene3D" id="3.30.70.890">
    <property type="entry name" value="GHMP kinase, C-terminal domain"/>
    <property type="match status" value="1"/>
</dbReference>
<evidence type="ECO:0000256" key="11">
    <source>
        <dbReference type="ARBA" id="ARBA00023098"/>
    </source>
</evidence>
<dbReference type="GO" id="GO:0005524">
    <property type="term" value="F:ATP binding"/>
    <property type="evidence" value="ECO:0007669"/>
    <property type="project" value="UniProtKB-KW"/>
</dbReference>
<keyword evidence="7" id="KW-0547">Nucleotide-binding</keyword>
<gene>
    <name evidence="15" type="ORF">FH972_021381</name>
</gene>
<evidence type="ECO:0000256" key="12">
    <source>
        <dbReference type="ARBA" id="ARBA00029438"/>
    </source>
</evidence>
<dbReference type="GO" id="GO:0005829">
    <property type="term" value="C:cytosol"/>
    <property type="evidence" value="ECO:0007669"/>
    <property type="project" value="TreeGrafter"/>
</dbReference>
<evidence type="ECO:0000259" key="14">
    <source>
        <dbReference type="Pfam" id="PF08544"/>
    </source>
</evidence>
<comment type="pathway">
    <text evidence="12">Isoprenoid biosynthesis; isopentenyl diphosphate biosynthesis via mevalonate pathway; isopentenyl diphosphate from (R)-mevalonate: step 1/3.</text>
</comment>
<reference evidence="15 16" key="1">
    <citation type="submission" date="2019-06" db="EMBL/GenBank/DDBJ databases">
        <title>A chromosomal-level reference genome of Carpinus fangiana (Coryloideae, Betulaceae).</title>
        <authorList>
            <person name="Yang X."/>
            <person name="Wang Z."/>
            <person name="Zhang L."/>
            <person name="Hao G."/>
            <person name="Liu J."/>
            <person name="Yang Y."/>
        </authorList>
    </citation>
    <scope>NUCLEOTIDE SEQUENCE [LARGE SCALE GENOMIC DNA]</scope>
    <source>
        <strain evidence="15">Cfa_2016G</strain>
        <tissue evidence="15">Leaf</tissue>
    </source>
</reference>
<keyword evidence="10" id="KW-0460">Magnesium</keyword>
<dbReference type="PRINTS" id="PR00959">
    <property type="entry name" value="MEVGALKINASE"/>
</dbReference>
<dbReference type="InterPro" id="IPR013750">
    <property type="entry name" value="GHMP_kinase_C_dom"/>
</dbReference>
<evidence type="ECO:0000256" key="5">
    <source>
        <dbReference type="ARBA" id="ARBA00022516"/>
    </source>
</evidence>
<evidence type="ECO:0000313" key="15">
    <source>
        <dbReference type="EMBL" id="KAB8337077.1"/>
    </source>
</evidence>
<dbReference type="GO" id="GO:0004496">
    <property type="term" value="F:mevalonate kinase activity"/>
    <property type="evidence" value="ECO:0007669"/>
    <property type="project" value="UniProtKB-EC"/>
</dbReference>